<keyword evidence="3 6" id="KW-0812">Transmembrane</keyword>
<dbReference type="RefSeq" id="XP_066927969.1">
    <property type="nucleotide sequence ID" value="XM_067071868.1"/>
</dbReference>
<dbReference type="SUPFAM" id="SSF103473">
    <property type="entry name" value="MFS general substrate transporter"/>
    <property type="match status" value="1"/>
</dbReference>
<dbReference type="GeneID" id="136815421"/>
<reference evidence="7" key="1">
    <citation type="submission" date="2021-01" db="UniProtKB">
        <authorList>
            <consortium name="EnsemblMetazoa"/>
        </authorList>
    </citation>
    <scope>IDENTIFICATION</scope>
</reference>
<dbReference type="OrthoDB" id="78663at2759"/>
<feature type="transmembrane region" description="Helical" evidence="6">
    <location>
        <begin position="239"/>
        <end position="259"/>
    </location>
</feature>
<name>A0A7M5VFY2_9CNID</name>
<evidence type="ECO:0000313" key="7">
    <source>
        <dbReference type="EnsemblMetazoa" id="CLYHEMP010189.1"/>
    </source>
</evidence>
<evidence type="ECO:0000313" key="8">
    <source>
        <dbReference type="Proteomes" id="UP000594262"/>
    </source>
</evidence>
<feature type="transmembrane region" description="Helical" evidence="6">
    <location>
        <begin position="382"/>
        <end position="409"/>
    </location>
</feature>
<dbReference type="InterPro" id="IPR051951">
    <property type="entry name" value="UNC-93_regulatory"/>
</dbReference>
<keyword evidence="5 6" id="KW-0472">Membrane</keyword>
<dbReference type="CDD" id="cd17406">
    <property type="entry name" value="MFS_unc93A_like"/>
    <property type="match status" value="1"/>
</dbReference>
<dbReference type="EnsemblMetazoa" id="CLYHEMT010189.1">
    <property type="protein sequence ID" value="CLYHEMP010189.1"/>
    <property type="gene ID" value="CLYHEMG010189"/>
</dbReference>
<evidence type="ECO:0008006" key="9">
    <source>
        <dbReference type="Google" id="ProtNLM"/>
    </source>
</evidence>
<dbReference type="InterPro" id="IPR036259">
    <property type="entry name" value="MFS_trans_sf"/>
</dbReference>
<sequence>MSPPETTTTQKEPALSIKEPNLVQNGNNQHQIPMDVHTIRRSTYKNLIIVSLGFLFLFTAFQALQNLQSSIHTDAKLGLASLCVIYASLVLSCMFVPPILIDKLGAKYTIIVAMSGYVVYTLSMFYPHWGTLIPASILLGTGAAPLWASKCAYVTTMGIRLGRSTGQSADIIITKLFGIFFLVFQSGQIWGNLIASQILEPTGSNSTDDFDVSEKCGANYCPSTILNADRVAEPSTVKILMGIYLVFGFLAMLVIFFFLDKIELESSAENKERGNCSLFISTLKFLRERKMQLLIPITMFSGLEQGFVFADFSKAYVTCSIGIEKVGLIMIAFGVVDAFFSLFLGKIVEWTGRPTMIGFGFLVNMAVLILFLTLTPSKNTVYVFYLGAALWGFSDAVWQTQINAFYGVLFPTQQEAAFSNYRLWESIGFVISFAYGDVICVDAKIYILMVVMCIGCALYGVIEVMRRRESASAEIVALNAKTEEVQIKD</sequence>
<dbReference type="InterPro" id="IPR010291">
    <property type="entry name" value="Ion_channel_UNC-93"/>
</dbReference>
<evidence type="ECO:0000256" key="4">
    <source>
        <dbReference type="ARBA" id="ARBA00022989"/>
    </source>
</evidence>
<evidence type="ECO:0000256" key="6">
    <source>
        <dbReference type="SAM" id="Phobius"/>
    </source>
</evidence>
<protein>
    <recommendedName>
        <fullName evidence="9">UNC93-like protein</fullName>
    </recommendedName>
</protein>
<feature type="transmembrane region" description="Helical" evidence="6">
    <location>
        <begin position="176"/>
        <end position="199"/>
    </location>
</feature>
<dbReference type="Pfam" id="PF05978">
    <property type="entry name" value="UNC-93"/>
    <property type="match status" value="1"/>
</dbReference>
<feature type="transmembrane region" description="Helical" evidence="6">
    <location>
        <begin position="445"/>
        <end position="462"/>
    </location>
</feature>
<feature type="transmembrane region" description="Helical" evidence="6">
    <location>
        <begin position="47"/>
        <end position="65"/>
    </location>
</feature>
<organism evidence="7 8">
    <name type="scientific">Clytia hemisphaerica</name>
    <dbReference type="NCBI Taxonomy" id="252671"/>
    <lineage>
        <taxon>Eukaryota</taxon>
        <taxon>Metazoa</taxon>
        <taxon>Cnidaria</taxon>
        <taxon>Hydrozoa</taxon>
        <taxon>Hydroidolina</taxon>
        <taxon>Leptothecata</taxon>
        <taxon>Obeliida</taxon>
        <taxon>Clytiidae</taxon>
        <taxon>Clytia</taxon>
    </lineage>
</organism>
<keyword evidence="4 6" id="KW-1133">Transmembrane helix</keyword>
<comment type="similarity">
    <text evidence="2">Belongs to the unc-93 family.</text>
</comment>
<feature type="transmembrane region" description="Helical" evidence="6">
    <location>
        <begin position="132"/>
        <end position="155"/>
    </location>
</feature>
<evidence type="ECO:0000256" key="1">
    <source>
        <dbReference type="ARBA" id="ARBA00004141"/>
    </source>
</evidence>
<comment type="subcellular location">
    <subcellularLocation>
        <location evidence="1">Membrane</location>
        <topology evidence="1">Multi-pass membrane protein</topology>
    </subcellularLocation>
</comment>
<evidence type="ECO:0000256" key="3">
    <source>
        <dbReference type="ARBA" id="ARBA00022692"/>
    </source>
</evidence>
<feature type="transmembrane region" description="Helical" evidence="6">
    <location>
        <begin position="108"/>
        <end position="126"/>
    </location>
</feature>
<evidence type="ECO:0000256" key="5">
    <source>
        <dbReference type="ARBA" id="ARBA00023136"/>
    </source>
</evidence>
<dbReference type="AlphaFoldDB" id="A0A7M5VFY2"/>
<evidence type="ECO:0000256" key="2">
    <source>
        <dbReference type="ARBA" id="ARBA00009172"/>
    </source>
</evidence>
<feature type="transmembrane region" description="Helical" evidence="6">
    <location>
        <begin position="77"/>
        <end position="96"/>
    </location>
</feature>
<keyword evidence="8" id="KW-1185">Reference proteome</keyword>
<proteinExistence type="inferred from homology"/>
<dbReference type="GO" id="GO:0016020">
    <property type="term" value="C:membrane"/>
    <property type="evidence" value="ECO:0007669"/>
    <property type="project" value="UniProtKB-SubCell"/>
</dbReference>
<dbReference type="Proteomes" id="UP000594262">
    <property type="component" value="Unplaced"/>
</dbReference>
<dbReference type="Gene3D" id="1.20.1250.20">
    <property type="entry name" value="MFS general substrate transporter like domains"/>
    <property type="match status" value="2"/>
</dbReference>
<feature type="transmembrane region" description="Helical" evidence="6">
    <location>
        <begin position="356"/>
        <end position="376"/>
    </location>
</feature>
<accession>A0A7M5VFY2</accession>
<dbReference type="PANTHER" id="PTHR19444:SF13">
    <property type="entry name" value="PROTEIN UNC-93 HOMOLOG A"/>
    <property type="match status" value="1"/>
</dbReference>
<feature type="transmembrane region" description="Helical" evidence="6">
    <location>
        <begin position="325"/>
        <end position="344"/>
    </location>
</feature>
<dbReference type="PANTHER" id="PTHR19444">
    <property type="entry name" value="UNC-93 RELATED"/>
    <property type="match status" value="1"/>
</dbReference>